<comment type="similarity">
    <text evidence="1">Belongs to the CutA family.</text>
</comment>
<dbReference type="Pfam" id="PF03091">
    <property type="entry name" value="CutA1"/>
    <property type="match status" value="1"/>
</dbReference>
<evidence type="ECO:0000313" key="7">
    <source>
        <dbReference type="EMBL" id="EFC36778.1"/>
    </source>
</evidence>
<dbReference type="GO" id="GO:0006351">
    <property type="term" value="P:DNA-templated transcription"/>
    <property type="evidence" value="ECO:0007669"/>
    <property type="project" value="InterPro"/>
</dbReference>
<evidence type="ECO:0000259" key="6">
    <source>
        <dbReference type="PROSITE" id="PS51133"/>
    </source>
</evidence>
<keyword evidence="2" id="KW-0479">Metal-binding</keyword>
<dbReference type="SUPFAM" id="SSF57783">
    <property type="entry name" value="Zinc beta-ribbon"/>
    <property type="match status" value="1"/>
</dbReference>
<proteinExistence type="inferred from homology"/>
<dbReference type="GO" id="GO:0010038">
    <property type="term" value="P:response to metal ion"/>
    <property type="evidence" value="ECO:0007669"/>
    <property type="project" value="InterPro"/>
</dbReference>
<evidence type="ECO:0000313" key="8">
    <source>
        <dbReference type="Proteomes" id="UP000006671"/>
    </source>
</evidence>
<dbReference type="PANTHER" id="PTHR23419">
    <property type="entry name" value="DIVALENT CATION TOLERANCE CUTA-RELATED"/>
    <property type="match status" value="1"/>
</dbReference>
<dbReference type="eggNOG" id="KOG3338">
    <property type="taxonomic scope" value="Eukaryota"/>
</dbReference>
<dbReference type="PROSITE" id="PS51133">
    <property type="entry name" value="ZF_TFIIS_2"/>
    <property type="match status" value="1"/>
</dbReference>
<dbReference type="AlphaFoldDB" id="D2W284"/>
<accession>D2W284</accession>
<dbReference type="InParanoid" id="D2W284"/>
<organism evidence="8">
    <name type="scientific">Naegleria gruberi</name>
    <name type="common">Amoeba</name>
    <dbReference type="NCBI Taxonomy" id="5762"/>
    <lineage>
        <taxon>Eukaryota</taxon>
        <taxon>Discoba</taxon>
        <taxon>Heterolobosea</taxon>
        <taxon>Tetramitia</taxon>
        <taxon>Eutetramitia</taxon>
        <taxon>Vahlkampfiidae</taxon>
        <taxon>Naegleria</taxon>
    </lineage>
</organism>
<feature type="domain" description="TFIIS-type" evidence="6">
    <location>
        <begin position="135"/>
        <end position="175"/>
    </location>
</feature>
<dbReference type="GO" id="GO:0005507">
    <property type="term" value="F:copper ion binding"/>
    <property type="evidence" value="ECO:0007669"/>
    <property type="project" value="TreeGrafter"/>
</dbReference>
<sequence>MQKSSVAKFCVGMVTSPVQKAEFIAQALLKDKLVACVNIVPQVKSMYWWEDKICTDEEALLILKTQVDLKSQVVDCVKKNHEYKVPEVIFMDIMDGNEDYLDWIRKSTIIGKKLEIQNSSTNENTIIDKPAAVSSTFKCTKCQSTQCTYYQLQTRSSDEPMTTFITCLNCGNRWKQ</sequence>
<dbReference type="KEGG" id="ngr:NAEGRDRAFT_82114"/>
<dbReference type="GeneID" id="8862961"/>
<dbReference type="VEuPathDB" id="AmoebaDB:NAEGRDRAFT_82114"/>
<dbReference type="Proteomes" id="UP000006671">
    <property type="component" value="Unassembled WGS sequence"/>
</dbReference>
<dbReference type="InterPro" id="IPR011322">
    <property type="entry name" value="N-reg_PII-like_a/b"/>
</dbReference>
<dbReference type="CDD" id="cd13749">
    <property type="entry name" value="Zn-ribbon_TFIIS"/>
    <property type="match status" value="1"/>
</dbReference>
<keyword evidence="4" id="KW-0862">Zinc</keyword>
<dbReference type="SUPFAM" id="SSF54913">
    <property type="entry name" value="GlnB-like"/>
    <property type="match status" value="1"/>
</dbReference>
<dbReference type="OrthoDB" id="2017693at2759"/>
<dbReference type="RefSeq" id="XP_002669522.1">
    <property type="nucleotide sequence ID" value="XM_002669476.1"/>
</dbReference>
<keyword evidence="3 5" id="KW-0863">Zinc-finger</keyword>
<reference evidence="7 8" key="1">
    <citation type="journal article" date="2010" name="Cell">
        <title>The genome of Naegleria gruberi illuminates early eukaryotic versatility.</title>
        <authorList>
            <person name="Fritz-Laylin L.K."/>
            <person name="Prochnik S.E."/>
            <person name="Ginger M.L."/>
            <person name="Dacks J.B."/>
            <person name="Carpenter M.L."/>
            <person name="Field M.C."/>
            <person name="Kuo A."/>
            <person name="Paredez A."/>
            <person name="Chapman J."/>
            <person name="Pham J."/>
            <person name="Shu S."/>
            <person name="Neupane R."/>
            <person name="Cipriano M."/>
            <person name="Mancuso J."/>
            <person name="Tu H."/>
            <person name="Salamov A."/>
            <person name="Lindquist E."/>
            <person name="Shapiro H."/>
            <person name="Lucas S."/>
            <person name="Grigoriev I.V."/>
            <person name="Cande W.Z."/>
            <person name="Fulton C."/>
            <person name="Rokhsar D.S."/>
            <person name="Dawson S.C."/>
        </authorList>
    </citation>
    <scope>NUCLEOTIDE SEQUENCE [LARGE SCALE GENOMIC DNA]</scope>
    <source>
        <strain evidence="7 8">NEG-M</strain>
    </source>
</reference>
<keyword evidence="8" id="KW-1185">Reference proteome</keyword>
<dbReference type="PROSITE" id="PS00466">
    <property type="entry name" value="ZF_TFIIS_1"/>
    <property type="match status" value="1"/>
</dbReference>
<dbReference type="eggNOG" id="KOG1105">
    <property type="taxonomic scope" value="Eukaryota"/>
</dbReference>
<evidence type="ECO:0000256" key="3">
    <source>
        <dbReference type="ARBA" id="ARBA00022771"/>
    </source>
</evidence>
<evidence type="ECO:0000256" key="1">
    <source>
        <dbReference type="ARBA" id="ARBA00010169"/>
    </source>
</evidence>
<dbReference type="GO" id="GO:0008270">
    <property type="term" value="F:zinc ion binding"/>
    <property type="evidence" value="ECO:0007669"/>
    <property type="project" value="UniProtKB-KW"/>
</dbReference>
<dbReference type="Gene3D" id="3.30.70.120">
    <property type="match status" value="1"/>
</dbReference>
<dbReference type="InterPro" id="IPR001222">
    <property type="entry name" value="Znf_TFIIS"/>
</dbReference>
<dbReference type="SMART" id="SM00440">
    <property type="entry name" value="ZnF_C2C2"/>
    <property type="match status" value="1"/>
</dbReference>
<evidence type="ECO:0000256" key="2">
    <source>
        <dbReference type="ARBA" id="ARBA00022723"/>
    </source>
</evidence>
<dbReference type="GO" id="GO:0003676">
    <property type="term" value="F:nucleic acid binding"/>
    <property type="evidence" value="ECO:0007669"/>
    <property type="project" value="InterPro"/>
</dbReference>
<dbReference type="Pfam" id="PF01096">
    <property type="entry name" value="Zn_ribbon_TFIIS"/>
    <property type="match status" value="1"/>
</dbReference>
<dbReference type="EMBL" id="GG738925">
    <property type="protein sequence ID" value="EFC36778.1"/>
    <property type="molecule type" value="Genomic_DNA"/>
</dbReference>
<dbReference type="PANTHER" id="PTHR23419:SF8">
    <property type="entry name" value="FI09726P"/>
    <property type="match status" value="1"/>
</dbReference>
<dbReference type="InterPro" id="IPR015867">
    <property type="entry name" value="N-reg_PII/ATP_PRibTrfase_C"/>
</dbReference>
<dbReference type="STRING" id="5762.D2W284"/>
<dbReference type="Gene3D" id="2.20.25.10">
    <property type="match status" value="1"/>
</dbReference>
<gene>
    <name evidence="7" type="ORF">NAEGRDRAFT_82114</name>
</gene>
<protein>
    <recommendedName>
        <fullName evidence="6">TFIIS-type domain-containing protein</fullName>
    </recommendedName>
</protein>
<name>D2W284_NAEGR</name>
<dbReference type="InterPro" id="IPR004323">
    <property type="entry name" value="Ion_tolerance_CutA"/>
</dbReference>
<evidence type="ECO:0000256" key="5">
    <source>
        <dbReference type="PROSITE-ProRule" id="PRU00472"/>
    </source>
</evidence>
<evidence type="ECO:0000256" key="4">
    <source>
        <dbReference type="ARBA" id="ARBA00022833"/>
    </source>
</evidence>